<proteinExistence type="predicted"/>
<feature type="chain" id="PRO_5014837547" evidence="2">
    <location>
        <begin position="34"/>
        <end position="77"/>
    </location>
</feature>
<reference evidence="3" key="1">
    <citation type="submission" date="2018-01" db="EMBL/GenBank/DDBJ databases">
        <title>An insight into the sialome of Amazonian anophelines.</title>
        <authorList>
            <person name="Ribeiro J.M."/>
            <person name="Scarpassa V."/>
            <person name="Calvo E."/>
        </authorList>
    </citation>
    <scope>NUCLEOTIDE SEQUENCE</scope>
    <source>
        <tissue evidence="3">Salivary glands</tissue>
    </source>
</reference>
<keyword evidence="2" id="KW-0732">Signal</keyword>
<dbReference type="EMBL" id="GGFK01015039">
    <property type="protein sequence ID" value="MBW48360.1"/>
    <property type="molecule type" value="Transcribed_RNA"/>
</dbReference>
<evidence type="ECO:0000256" key="2">
    <source>
        <dbReference type="SAM" id="SignalP"/>
    </source>
</evidence>
<evidence type="ECO:0000256" key="1">
    <source>
        <dbReference type="SAM" id="MobiDB-lite"/>
    </source>
</evidence>
<accession>A0A2M4B5T9</accession>
<feature type="compositionally biased region" description="Basic residues" evidence="1">
    <location>
        <begin position="43"/>
        <end position="53"/>
    </location>
</feature>
<feature type="compositionally biased region" description="Basic residues" evidence="1">
    <location>
        <begin position="64"/>
        <end position="77"/>
    </location>
</feature>
<evidence type="ECO:0000313" key="3">
    <source>
        <dbReference type="EMBL" id="MBW48360.1"/>
    </source>
</evidence>
<name>A0A2M4B5T9_9DIPT</name>
<dbReference type="AlphaFoldDB" id="A0A2M4B5T9"/>
<feature type="signal peptide" evidence="2">
    <location>
        <begin position="1"/>
        <end position="33"/>
    </location>
</feature>
<organism evidence="3">
    <name type="scientific">Anopheles triannulatus</name>
    <dbReference type="NCBI Taxonomy" id="58253"/>
    <lineage>
        <taxon>Eukaryota</taxon>
        <taxon>Metazoa</taxon>
        <taxon>Ecdysozoa</taxon>
        <taxon>Arthropoda</taxon>
        <taxon>Hexapoda</taxon>
        <taxon>Insecta</taxon>
        <taxon>Pterygota</taxon>
        <taxon>Neoptera</taxon>
        <taxon>Endopterygota</taxon>
        <taxon>Diptera</taxon>
        <taxon>Nematocera</taxon>
        <taxon>Culicoidea</taxon>
        <taxon>Culicidae</taxon>
        <taxon>Anophelinae</taxon>
        <taxon>Anopheles</taxon>
    </lineage>
</organism>
<sequence>MVVQSKYPFLGNTRARSLARSLALLFCPAAVCARSGRRRRRCPRRRWRSRRRWPATENPEAKRILRTHARTRRGSVL</sequence>
<protein>
    <submittedName>
        <fullName evidence="3">Putative secreted protein</fullName>
    </submittedName>
</protein>
<feature type="region of interest" description="Disordered" evidence="1">
    <location>
        <begin position="43"/>
        <end position="77"/>
    </location>
</feature>